<dbReference type="GO" id="GO:0009306">
    <property type="term" value="P:protein secretion"/>
    <property type="evidence" value="ECO:0007669"/>
    <property type="project" value="InterPro"/>
</dbReference>
<gene>
    <name evidence="7" type="primary">tamB</name>
    <name evidence="7" type="ORF">OCA8868_01035</name>
</gene>
<dbReference type="GO" id="GO:0097347">
    <property type="term" value="C:TAM protein secretion complex"/>
    <property type="evidence" value="ECO:0007669"/>
    <property type="project" value="TreeGrafter"/>
</dbReference>
<dbReference type="Pfam" id="PF04357">
    <property type="entry name" value="TamB"/>
    <property type="match status" value="1"/>
</dbReference>
<dbReference type="Proteomes" id="UP000203464">
    <property type="component" value="Unassembled WGS sequence"/>
</dbReference>
<dbReference type="PANTHER" id="PTHR36985">
    <property type="entry name" value="TRANSLOCATION AND ASSEMBLY MODULE SUBUNIT TAMB"/>
    <property type="match status" value="1"/>
</dbReference>
<evidence type="ECO:0000313" key="7">
    <source>
        <dbReference type="EMBL" id="SMX33855.1"/>
    </source>
</evidence>
<proteinExistence type="predicted"/>
<comment type="subcellular location">
    <subcellularLocation>
        <location evidence="1">Membrane</location>
        <topology evidence="1">Single-pass membrane protein</topology>
    </subcellularLocation>
</comment>
<feature type="chain" id="PRO_5012873084" evidence="5">
    <location>
        <begin position="19"/>
        <end position="1252"/>
    </location>
</feature>
<dbReference type="InterPro" id="IPR007452">
    <property type="entry name" value="TamB_C"/>
</dbReference>
<keyword evidence="4" id="KW-0472">Membrane</keyword>
<accession>A0A238JTE4</accession>
<keyword evidence="8" id="KW-1185">Reference proteome</keyword>
<dbReference type="RefSeq" id="WP_093995415.1">
    <property type="nucleotide sequence ID" value="NZ_FXYD01000001.1"/>
</dbReference>
<evidence type="ECO:0000313" key="8">
    <source>
        <dbReference type="Proteomes" id="UP000203464"/>
    </source>
</evidence>
<keyword evidence="2" id="KW-0812">Transmembrane</keyword>
<protein>
    <submittedName>
        <fullName evidence="7">Translocation and assembly module TamB</fullName>
    </submittedName>
</protein>
<organism evidence="7 8">
    <name type="scientific">Octadecabacter ascidiaceicola</name>
    <dbReference type="NCBI Taxonomy" id="1655543"/>
    <lineage>
        <taxon>Bacteria</taxon>
        <taxon>Pseudomonadati</taxon>
        <taxon>Pseudomonadota</taxon>
        <taxon>Alphaproteobacteria</taxon>
        <taxon>Rhodobacterales</taxon>
        <taxon>Roseobacteraceae</taxon>
        <taxon>Octadecabacter</taxon>
    </lineage>
</organism>
<dbReference type="GO" id="GO:0005886">
    <property type="term" value="C:plasma membrane"/>
    <property type="evidence" value="ECO:0007669"/>
    <property type="project" value="InterPro"/>
</dbReference>
<dbReference type="EMBL" id="FXYD01000001">
    <property type="protein sequence ID" value="SMX33855.1"/>
    <property type="molecule type" value="Genomic_DNA"/>
</dbReference>
<dbReference type="PANTHER" id="PTHR36985:SF1">
    <property type="entry name" value="TRANSLOCATION AND ASSEMBLY MODULE SUBUNIT TAMB"/>
    <property type="match status" value="1"/>
</dbReference>
<keyword evidence="5" id="KW-0732">Signal</keyword>
<reference evidence="8" key="1">
    <citation type="submission" date="2017-05" db="EMBL/GenBank/DDBJ databases">
        <authorList>
            <person name="Rodrigo-Torres L."/>
            <person name="Arahal R. D."/>
            <person name="Lucena T."/>
        </authorList>
    </citation>
    <scope>NUCLEOTIDE SEQUENCE [LARGE SCALE GENOMIC DNA]</scope>
    <source>
        <strain evidence="8">CECT 8868</strain>
    </source>
</reference>
<feature type="signal peptide" evidence="5">
    <location>
        <begin position="1"/>
        <end position="18"/>
    </location>
</feature>
<dbReference type="AlphaFoldDB" id="A0A238JTE4"/>
<evidence type="ECO:0000256" key="4">
    <source>
        <dbReference type="ARBA" id="ARBA00023136"/>
    </source>
</evidence>
<evidence type="ECO:0000256" key="5">
    <source>
        <dbReference type="SAM" id="SignalP"/>
    </source>
</evidence>
<evidence type="ECO:0000256" key="2">
    <source>
        <dbReference type="ARBA" id="ARBA00022692"/>
    </source>
</evidence>
<feature type="domain" description="Translocation and assembly module TamB C-terminal" evidence="6">
    <location>
        <begin position="898"/>
        <end position="1252"/>
    </location>
</feature>
<name>A0A238JTE4_9RHOB</name>
<dbReference type="OrthoDB" id="7784409at2"/>
<keyword evidence="3" id="KW-1133">Transmembrane helix</keyword>
<sequence>MRFLFGLLFVVWAGGAFAQTTEEDRDYITGLIEDTISNDEMIVRLVNFEGALSSEATVDAITIADPDGVWLRFEALTLQWNRSALLSGRIEVETLSAERIELIRLPATNETAADLPSAEATPFSLPDLPVSIDLNSVSADEIVLPEDLLGEPITARLNASLRLGEGAGDTDFTLERTDGKTGRFIVDASFENETRRLALNFLAQEGQNGIAARLLSLPDNPSVKLEIIGDAPLDEFTGNIALATNDVERVTGTVVLSRSVDSTDQDFNIDLAGDLRPMLADQYDPFFGEQAILRVQGTVPSGGGVQLSNLLIAADQVVLRGSANIDAQGWPETIDLRGRLGSGGANRVLLPIAGDPIEVSEMSLNVQYDEANGETWTGAFDITSLTQTGVSVGALTLSGGGVISPSINATRGRFSADLNYAARGLVFDDAALSEAIGTDIDGTLNVGRLSDGPFVVRELTLAGAGIQAFGLAYINGPGERFNTRAELSVTADDFTRFAALTGVELAGNGTIALSGTALPFDGIFDFDIDASTRDLALGIPEADPLLAGEGTLALQIARDTTGTRLSEINIRNEAVVATGDAEITAQSAAANFTAQITDLNILAPELSGPATLTADVKTDSEGVIALDADVAAPHISASTVGTASPHENGYVLQTDTTLSVSDLSAYGNVAGQRLGGGLTVELDGIYSTNTGVLSADIAARTQDLRAGPAVLDRVFAGLGRVSANVGLSESRRLRIDALNAVFPNLTANGAVVTSGSDTTANLSVRLRDIAVLVSDFSGPLVAEISANQDASGWNVTGDATGPAGTAARATGRVSNSGQLDVNINGSAPLALANVYIDPRQISGLAQFDLTVNGPPALSSVRGPVTISGARLVAPNLRQAIEDLNGTLQLAGGTARLDLRAASADGGALTLSGPVDLVPPFQAALNAQLTDVVLRDPTLYRTTANGLVTINGPLTGGAQIAGTIDVGAAEVQVPSTGVSALGSLPEVTHLGPRMDVQQTLARAGVNTAPVTEQATIAGPDFPINLLIRVPSRIFVRGRGLDAELGGQLRLTGSLNNLIPIGRFDLVRGRLNILGQRFELDEGYAQLQGDFSPFLRLVATTETATGTMVSIIVEGPAEDIEVRFESSPELPQDEVLAQLLFGRDLSSISPLQAVQLASAVATLAGTGGANGGVVGNLREGLDLDDLDFVTSEDGTAAVRAGKYISDNVYTDVTVGANGNSEININIDIDRNFTARGSVGSDGETSVGIFFERDY</sequence>
<evidence type="ECO:0000259" key="6">
    <source>
        <dbReference type="Pfam" id="PF04357"/>
    </source>
</evidence>
<evidence type="ECO:0000256" key="1">
    <source>
        <dbReference type="ARBA" id="ARBA00004167"/>
    </source>
</evidence>
<evidence type="ECO:0000256" key="3">
    <source>
        <dbReference type="ARBA" id="ARBA00022989"/>
    </source>
</evidence>